<protein>
    <submittedName>
        <fullName evidence="4">Uncharacterized protein</fullName>
    </submittedName>
</protein>
<dbReference type="OMA" id="EYCTENK"/>
<dbReference type="AlphaFoldDB" id="A0A1Y2LQX5"/>
<proteinExistence type="predicted"/>
<gene>
    <name evidence="4" type="ORF">B5807_09442</name>
</gene>
<organism evidence="4 5">
    <name type="scientific">Epicoccum nigrum</name>
    <name type="common">Soil fungus</name>
    <name type="synonym">Epicoccum purpurascens</name>
    <dbReference type="NCBI Taxonomy" id="105696"/>
    <lineage>
        <taxon>Eukaryota</taxon>
        <taxon>Fungi</taxon>
        <taxon>Dikarya</taxon>
        <taxon>Ascomycota</taxon>
        <taxon>Pezizomycotina</taxon>
        <taxon>Dothideomycetes</taxon>
        <taxon>Pleosporomycetidae</taxon>
        <taxon>Pleosporales</taxon>
        <taxon>Pleosporineae</taxon>
        <taxon>Didymellaceae</taxon>
        <taxon>Epicoccum</taxon>
    </lineage>
</organism>
<dbReference type="EMBL" id="KZ107853">
    <property type="protein sequence ID" value="OSS45597.1"/>
    <property type="molecule type" value="Genomic_DNA"/>
</dbReference>
<dbReference type="Pfam" id="PF24883">
    <property type="entry name" value="NPHP3_N"/>
    <property type="match status" value="1"/>
</dbReference>
<dbReference type="InterPro" id="IPR031350">
    <property type="entry name" value="Goodbye_dom"/>
</dbReference>
<dbReference type="Proteomes" id="UP000193240">
    <property type="component" value="Unassembled WGS sequence"/>
</dbReference>
<feature type="domain" description="Fungal STAND N-terminal Goodbye" evidence="2">
    <location>
        <begin position="22"/>
        <end position="134"/>
    </location>
</feature>
<keyword evidence="5" id="KW-1185">Reference proteome</keyword>
<dbReference type="InterPro" id="IPR056884">
    <property type="entry name" value="NPHP3-like_N"/>
</dbReference>
<keyword evidence="1" id="KW-0677">Repeat</keyword>
<accession>A0A1Y2LQX5</accession>
<evidence type="ECO:0000259" key="2">
    <source>
        <dbReference type="Pfam" id="PF17109"/>
    </source>
</evidence>
<dbReference type="Pfam" id="PF17109">
    <property type="entry name" value="Goodbye"/>
    <property type="match status" value="1"/>
</dbReference>
<dbReference type="InParanoid" id="A0A1Y2LQX5"/>
<evidence type="ECO:0000313" key="4">
    <source>
        <dbReference type="EMBL" id="OSS45597.1"/>
    </source>
</evidence>
<sequence>MSCGRDEPGICFDEGKDLLEIWPQVVLQYEKITKQKLDSKTTFNSLQIRVDREISNFKSRGHEHARQVLRNNGKCIETFGSIIAQGASMVFGQASQYWNAISFVAQAARGFGDVLEGFITLMERSSAFFRRLNDFLEHKRGVGEADLPLNLRKPAYDILVLFLDVLRSSYELVTSKREKCKVIMKIVLFNDDSGVASALGLMEQRIRDFTNASVDEILLDVKGLAQYLHVSEEERIRHQAEIQEHVEASCRVFEQVLTVNQQMKTTQDGRDTKEQHDEAGEKIRKRLTLQLSIKQVAWDQRHDELCESRVKATGKWLERRGLGFAEWADASQHGKNLFLVRGVSGFGKTYTSNYAISYLQNEYCTENKPTQVFIAYYYSADKDDSLEKCLGSIIYQFAIEDMGYAKAVANACGQPEAAARAENRWTHLTRKSGLRHVGKLDSPRLNAADIKTITSTHAVDACNIKPDPKGILNEPNIQILLDSIRGNYARLEAKLAAIIACNTEREVLDVITNSADDASTFQRNSLKALDSSLDSTQVRILYELLVWVSGTLHDPSARFLQSALYFATGEKYFLESKIATIYSTLLKIDESGKVSFKSDDIKDILRASSASNPDPASGDPSTEQIGRAEVNLCRRFIKNACGSVDYTRSKFDEFFDTLVHESHIRLDDGDTVNVAIIRLCVDALYADRKDRNMRELRSYAANNFCLHIKNLMEKLDSFDADRHSLIDTGAKVLDLFYEPDRIDAWIYEISLH</sequence>
<dbReference type="PANTHER" id="PTHR10039">
    <property type="entry name" value="AMELOGENIN"/>
    <property type="match status" value="1"/>
</dbReference>
<feature type="domain" description="Nephrocystin 3-like N-terminal" evidence="3">
    <location>
        <begin position="313"/>
        <end position="426"/>
    </location>
</feature>
<evidence type="ECO:0000259" key="3">
    <source>
        <dbReference type="Pfam" id="PF24883"/>
    </source>
</evidence>
<evidence type="ECO:0000256" key="1">
    <source>
        <dbReference type="ARBA" id="ARBA00022737"/>
    </source>
</evidence>
<name>A0A1Y2LQX5_EPING</name>
<evidence type="ECO:0000313" key="5">
    <source>
        <dbReference type="Proteomes" id="UP000193240"/>
    </source>
</evidence>
<dbReference type="PANTHER" id="PTHR10039:SF17">
    <property type="entry name" value="FUNGAL STAND N-TERMINAL GOODBYE DOMAIN-CONTAINING PROTEIN-RELATED"/>
    <property type="match status" value="1"/>
</dbReference>
<reference evidence="4 5" key="1">
    <citation type="journal article" date="2017" name="Genome Announc.">
        <title>Genome sequence of the saprophytic ascomycete Epicoccum nigrum ICMP 19927 strain isolated from New Zealand.</title>
        <authorList>
            <person name="Fokin M."/>
            <person name="Fleetwood D."/>
            <person name="Weir B.S."/>
            <person name="Villas-Boas S.G."/>
        </authorList>
    </citation>
    <scope>NUCLEOTIDE SEQUENCE [LARGE SCALE GENOMIC DNA]</scope>
    <source>
        <strain evidence="4 5">ICMP 19927</strain>
    </source>
</reference>